<evidence type="ECO:0000259" key="10">
    <source>
        <dbReference type="PROSITE" id="PS52029"/>
    </source>
</evidence>
<accession>D8JPJ3</accession>
<dbReference type="Pfam" id="PF03734">
    <property type="entry name" value="YkuD"/>
    <property type="match status" value="1"/>
</dbReference>
<sequence>MSSVSALVRVRNSAISTFVLAAALGIADGADARNRVRDAEEPQQVTQQQLSGRPVVAVVSIKNQRISVYDANGDAMRAPISSGQTSYETPVGVFSILQKNEEHYSNIYDDASMPFMQRLTWSGIALHAGALPGYPASHGCVRMPYEFAQSLFPLTRLGLRVVVSYDDAAPADISHPLLPKPVPADEKAVAVPATYERDANDQEDLNVFEPDVSKWPARAAQMQALKVVASEKSLLAQTATSLAEEPKTVMDEKKAVHAKALKQLKRAEASKKASDAKVARADKTLLAAKSDKAKARAQDQKAKVDAAAKAVNDKFDAAKAAVEAAEKDLAAATAEWTKVDDVKKAAVAVMQAAKWKIYPVSIFISRKTQRLYVRQANEPVFDAPITIANPDEPIGTHVITAVDYTEQAKDLRWQVVSIARRSAEEADTASFKKRRVANLNFSAPATDADQASAALDRITIPPEVASRISGYVWPGSSVIVSDEPLSVETGKATDFVVVISTEPQGSLKKRPRKTAPAYVRDDPYDYYDDGRYGRYDRYDRYDRRYRKPNFFNWW</sequence>
<dbReference type="eggNOG" id="COG1376">
    <property type="taxonomic scope" value="Bacteria"/>
</dbReference>
<feature type="active site" description="Proton donor/acceptor" evidence="7">
    <location>
        <position position="127"/>
    </location>
</feature>
<keyword evidence="3" id="KW-0808">Transferase</keyword>
<dbReference type="InterPro" id="IPR050979">
    <property type="entry name" value="LD-transpeptidase"/>
</dbReference>
<dbReference type="AlphaFoldDB" id="D8JPJ3"/>
<proteinExistence type="inferred from homology"/>
<comment type="similarity">
    <text evidence="2">Belongs to the YkuD family.</text>
</comment>
<feature type="active site" description="Nucleophile" evidence="7">
    <location>
        <position position="140"/>
    </location>
</feature>
<dbReference type="Proteomes" id="UP000002033">
    <property type="component" value="Chromosome"/>
</dbReference>
<dbReference type="GO" id="GO:0016740">
    <property type="term" value="F:transferase activity"/>
    <property type="evidence" value="ECO:0007669"/>
    <property type="project" value="UniProtKB-KW"/>
</dbReference>
<keyword evidence="5 7" id="KW-0573">Peptidoglycan synthesis</keyword>
<gene>
    <name evidence="11" type="ordered locus">Hden_0057</name>
</gene>
<dbReference type="InterPro" id="IPR038063">
    <property type="entry name" value="Transpep_catalytic_dom"/>
</dbReference>
<reference evidence="12" key="1">
    <citation type="journal article" date="2011" name="J. Bacteriol.">
        <title>Genome sequences of eight morphologically diverse alphaproteobacteria.</title>
        <authorList>
            <consortium name="US DOE Joint Genome Institute"/>
            <person name="Brown P.J."/>
            <person name="Kysela D.T."/>
            <person name="Buechlein A."/>
            <person name="Hemmerich C."/>
            <person name="Brun Y.V."/>
        </authorList>
    </citation>
    <scope>NUCLEOTIDE SEQUENCE [LARGE SCALE GENOMIC DNA]</scope>
    <source>
        <strain evidence="12">ATCC 51888 / DSM 1869 / NCIB 11706 / TK 0415</strain>
    </source>
</reference>
<dbReference type="UniPathway" id="UPA00219"/>
<comment type="pathway">
    <text evidence="1 7">Cell wall biogenesis; peptidoglycan biosynthesis.</text>
</comment>
<dbReference type="SUPFAM" id="SSF141523">
    <property type="entry name" value="L,D-transpeptidase catalytic domain-like"/>
    <property type="match status" value="1"/>
</dbReference>
<evidence type="ECO:0000313" key="12">
    <source>
        <dbReference type="Proteomes" id="UP000002033"/>
    </source>
</evidence>
<evidence type="ECO:0000313" key="11">
    <source>
        <dbReference type="EMBL" id="ADJ21884.1"/>
    </source>
</evidence>
<dbReference type="CDD" id="cd16913">
    <property type="entry name" value="YkuD_like"/>
    <property type="match status" value="2"/>
</dbReference>
<dbReference type="EMBL" id="CP002083">
    <property type="protein sequence ID" value="ADJ21884.1"/>
    <property type="molecule type" value="Genomic_DNA"/>
</dbReference>
<dbReference type="InterPro" id="IPR005490">
    <property type="entry name" value="LD_TPept_cat_dom"/>
</dbReference>
<dbReference type="STRING" id="582899.Hden_0057"/>
<dbReference type="NCBIfam" id="NF004785">
    <property type="entry name" value="PRK06132.1-2"/>
    <property type="match status" value="1"/>
</dbReference>
<keyword evidence="9" id="KW-0732">Signal</keyword>
<feature type="coiled-coil region" evidence="8">
    <location>
        <begin position="308"/>
        <end position="335"/>
    </location>
</feature>
<dbReference type="RefSeq" id="WP_013214103.1">
    <property type="nucleotide sequence ID" value="NC_014313.1"/>
</dbReference>
<dbReference type="KEGG" id="hdn:Hden_0057"/>
<dbReference type="HOGENOM" id="CLU_025126_0_0_5"/>
<evidence type="ECO:0000256" key="8">
    <source>
        <dbReference type="SAM" id="Coils"/>
    </source>
</evidence>
<keyword evidence="4 7" id="KW-0133">Cell shape</keyword>
<feature type="domain" description="L,D-TPase catalytic" evidence="10">
    <location>
        <begin position="55"/>
        <end position="164"/>
    </location>
</feature>
<dbReference type="Gene3D" id="2.40.440.10">
    <property type="entry name" value="L,D-transpeptidase catalytic domain-like"/>
    <property type="match status" value="1"/>
</dbReference>
<dbReference type="NCBIfam" id="NF009120">
    <property type="entry name" value="PRK12472.1"/>
    <property type="match status" value="1"/>
</dbReference>
<evidence type="ECO:0000256" key="5">
    <source>
        <dbReference type="ARBA" id="ARBA00022984"/>
    </source>
</evidence>
<evidence type="ECO:0000256" key="6">
    <source>
        <dbReference type="ARBA" id="ARBA00023316"/>
    </source>
</evidence>
<dbReference type="PANTHER" id="PTHR30582">
    <property type="entry name" value="L,D-TRANSPEPTIDASE"/>
    <property type="match status" value="1"/>
</dbReference>
<dbReference type="GO" id="GO:0071972">
    <property type="term" value="F:peptidoglycan L,D-transpeptidase activity"/>
    <property type="evidence" value="ECO:0007669"/>
    <property type="project" value="TreeGrafter"/>
</dbReference>
<dbReference type="GO" id="GO:0005576">
    <property type="term" value="C:extracellular region"/>
    <property type="evidence" value="ECO:0007669"/>
    <property type="project" value="TreeGrafter"/>
</dbReference>
<dbReference type="InterPro" id="IPR016915">
    <property type="entry name" value="UCP029342"/>
</dbReference>
<evidence type="ECO:0000256" key="3">
    <source>
        <dbReference type="ARBA" id="ARBA00022679"/>
    </source>
</evidence>
<feature type="signal peptide" evidence="9">
    <location>
        <begin position="1"/>
        <end position="21"/>
    </location>
</feature>
<organism evidence="11 12">
    <name type="scientific">Hyphomicrobium denitrificans (strain ATCC 51888 / DSM 1869 / NCIMB 11706 / TK 0415)</name>
    <dbReference type="NCBI Taxonomy" id="582899"/>
    <lineage>
        <taxon>Bacteria</taxon>
        <taxon>Pseudomonadati</taxon>
        <taxon>Pseudomonadota</taxon>
        <taxon>Alphaproteobacteria</taxon>
        <taxon>Hyphomicrobiales</taxon>
        <taxon>Hyphomicrobiaceae</taxon>
        <taxon>Hyphomicrobium</taxon>
    </lineage>
</organism>
<keyword evidence="6 7" id="KW-0961">Cell wall biogenesis/degradation</keyword>
<evidence type="ECO:0000256" key="1">
    <source>
        <dbReference type="ARBA" id="ARBA00004752"/>
    </source>
</evidence>
<feature type="chain" id="PRO_5003116073" evidence="9">
    <location>
        <begin position="22"/>
        <end position="554"/>
    </location>
</feature>
<dbReference type="PIRSF" id="PIRSF029342">
    <property type="entry name" value="UCP029342_ErfK/YbiS/YcfS/YnhG"/>
    <property type="match status" value="1"/>
</dbReference>
<keyword evidence="12" id="KW-1185">Reference proteome</keyword>
<dbReference type="GO" id="GO:0008360">
    <property type="term" value="P:regulation of cell shape"/>
    <property type="evidence" value="ECO:0007669"/>
    <property type="project" value="UniProtKB-UniRule"/>
</dbReference>
<dbReference type="GO" id="GO:0071555">
    <property type="term" value="P:cell wall organization"/>
    <property type="evidence" value="ECO:0007669"/>
    <property type="project" value="UniProtKB-UniRule"/>
</dbReference>
<name>D8JPJ3_HYPDA</name>
<evidence type="ECO:0000256" key="4">
    <source>
        <dbReference type="ARBA" id="ARBA00022960"/>
    </source>
</evidence>
<protein>
    <submittedName>
        <fullName evidence="11">ErfK/YbiS/YcfS/YnhG family protein</fullName>
    </submittedName>
</protein>
<evidence type="ECO:0000256" key="9">
    <source>
        <dbReference type="SAM" id="SignalP"/>
    </source>
</evidence>
<evidence type="ECO:0000256" key="2">
    <source>
        <dbReference type="ARBA" id="ARBA00005992"/>
    </source>
</evidence>
<keyword evidence="8" id="KW-0175">Coiled coil</keyword>
<dbReference type="PROSITE" id="PS52029">
    <property type="entry name" value="LD_TPASE"/>
    <property type="match status" value="1"/>
</dbReference>
<evidence type="ECO:0000256" key="7">
    <source>
        <dbReference type="PROSITE-ProRule" id="PRU01373"/>
    </source>
</evidence>
<dbReference type="GO" id="GO:0018104">
    <property type="term" value="P:peptidoglycan-protein cross-linking"/>
    <property type="evidence" value="ECO:0007669"/>
    <property type="project" value="TreeGrafter"/>
</dbReference>
<dbReference type="PANTHER" id="PTHR30582:SF2">
    <property type="entry name" value="L,D-TRANSPEPTIDASE YCIB-RELATED"/>
    <property type="match status" value="1"/>
</dbReference>